<feature type="region of interest" description="Disordered" evidence="3">
    <location>
        <begin position="1142"/>
        <end position="1198"/>
    </location>
</feature>
<dbReference type="PANTHER" id="PTHR12236">
    <property type="entry name" value="STRUCTURAL CONTITUENT OF CUTICLE"/>
    <property type="match status" value="1"/>
</dbReference>
<evidence type="ECO:0000256" key="1">
    <source>
        <dbReference type="ARBA" id="ARBA00022460"/>
    </source>
</evidence>
<gene>
    <name evidence="6" type="primary">LOC108564029</name>
</gene>
<feature type="compositionally biased region" description="Basic and acidic residues" evidence="3">
    <location>
        <begin position="387"/>
        <end position="397"/>
    </location>
</feature>
<dbReference type="PROSITE" id="PS00233">
    <property type="entry name" value="CHIT_BIND_RR_1"/>
    <property type="match status" value="2"/>
</dbReference>
<dbReference type="PANTHER" id="PTHR12236:SF95">
    <property type="entry name" value="CUTICULAR PROTEIN 76BD, ISOFORM C-RELATED"/>
    <property type="match status" value="1"/>
</dbReference>
<proteinExistence type="predicted"/>
<protein>
    <submittedName>
        <fullName evidence="6">Uncharacterized protein LOC108564029</fullName>
    </submittedName>
</protein>
<dbReference type="InterPro" id="IPR000618">
    <property type="entry name" value="Insect_cuticle"/>
</dbReference>
<keyword evidence="1 2" id="KW-0193">Cuticle</keyword>
<dbReference type="GeneID" id="108564029"/>
<accession>A0ABM1MUY8</accession>
<feature type="region of interest" description="Disordered" evidence="3">
    <location>
        <begin position="371"/>
        <end position="424"/>
    </location>
</feature>
<organism evidence="5 6">
    <name type="scientific">Nicrophorus vespilloides</name>
    <name type="common">Boreal carrion beetle</name>
    <dbReference type="NCBI Taxonomy" id="110193"/>
    <lineage>
        <taxon>Eukaryota</taxon>
        <taxon>Metazoa</taxon>
        <taxon>Ecdysozoa</taxon>
        <taxon>Arthropoda</taxon>
        <taxon>Hexapoda</taxon>
        <taxon>Insecta</taxon>
        <taxon>Pterygota</taxon>
        <taxon>Neoptera</taxon>
        <taxon>Endopterygota</taxon>
        <taxon>Coleoptera</taxon>
        <taxon>Polyphaga</taxon>
        <taxon>Staphyliniformia</taxon>
        <taxon>Silphidae</taxon>
        <taxon>Nicrophorinae</taxon>
        <taxon>Nicrophorus</taxon>
    </lineage>
</organism>
<evidence type="ECO:0000256" key="2">
    <source>
        <dbReference type="PROSITE-ProRule" id="PRU00497"/>
    </source>
</evidence>
<evidence type="ECO:0000313" key="5">
    <source>
        <dbReference type="Proteomes" id="UP000695000"/>
    </source>
</evidence>
<feature type="compositionally biased region" description="Polar residues" evidence="3">
    <location>
        <begin position="1182"/>
        <end position="1198"/>
    </location>
</feature>
<keyword evidence="5" id="KW-1185">Reference proteome</keyword>
<dbReference type="Proteomes" id="UP000695000">
    <property type="component" value="Unplaced"/>
</dbReference>
<dbReference type="Pfam" id="PF00379">
    <property type="entry name" value="Chitin_bind_4"/>
    <property type="match status" value="3"/>
</dbReference>
<evidence type="ECO:0000256" key="3">
    <source>
        <dbReference type="SAM" id="MobiDB-lite"/>
    </source>
</evidence>
<sequence length="1198" mass="139328">MMFLKLIGLLVIATIIKSEAYEEGEQYVDYYSHPKYTFSYGVEDFKTGDYKMHKEERNGDVVKGEYRVADPNGSIRTVTYTADKEHGFQAVVKQSEPIEASHILNENQEAFAEHKQNEEFSASSHYNYYHDGLSRQSKPDDSKQQILSKYTPSLNSDKYLHRFADDSDKKNKMQNQDISIYPSNKRTSQIKYNQQDDKNHEIETPKTHYFATGIDKTNVKQIEAIEYPKIKESAFQFVPKLNAAKSEDKKVKNVAQQFNFEYPALKMEYENYNPTEQLYYESKPKTQSSYFPVDFQNNYGYNLKQNVIKKPSGSQQNAAELKQSVPQLYYPNYGYNEATKDDYLQLFQQPQNGKIKNQDVFKKLEEHKPEYSYQSVVNGKSQVKSKVTQDTKTEKQSKPHLYSTQQQQPKSVSKKEEQKPAISYQTVINGQKSRLGNKQDNAKYYQVNQGPAFSFSQEAEKQQVYTPHIYNTDHQKYELTSPYESVVNRKSQENSKLLGLLIIATVIKSESYEEADKHVDYYAHPKYTFSYGVEDFKTGDYKTHKEERNGDGVKGEYRVADPNGSIRTVTYTADKDHGFQAVVKQSEPIEASHTLKENQEAVAEHKQNEELSATSQYNYYHDGSTQSKANDSKQKALFKYTPSLIIDKYLNRFTEKYDKKDEMQKQEIMKNIYSYNKHIPQFQTNQQEDIKSASETLKTKYFTTGNTKNVNNEQTEVFKQYPQMEEPIFQFVHKEFPKVNAVKSQDGKVKNVAQQFNSDFKLVNQDYNPSVTEYYAPQRMEKPNTQSTYFPVDFQTNYEFNFKQNAVQKPSGFYQNAADLKQNEPQLFNPKYGYDETTKQDNLKLFQQPQEMKNQNISKKVEEQKPAYSYQSVLNGKSHQLSKVTQDTEHNHQYKSLINKQEKPQLYFSQQQQLIFKKPVVTQEKVKYNQVSALNQGDEFKVVQEVQPFYLQKIDNSKSQENVLAYPYQSNVYGKSQDKPKTDYDTDRNQEYETLNKEYNSQKQQRNVNLMEEVQKPAISYQTIINGYKSLENTQEKVKYNQLLVLFIITTVIKSETHKKDDKLVDYFAPAKYTFSYGVEDFKTGDYKMHNEERNGDSVKGEYSVVDPDGSIRTVSYTVDKEHGYQAVVKQSEPLIVSTELKESQRINTQNKLSTKSSEYKHQSHGSSSESYNPDFNGEAFSKQTPINLVNSTENAHE</sequence>
<evidence type="ECO:0000256" key="4">
    <source>
        <dbReference type="SAM" id="SignalP"/>
    </source>
</evidence>
<feature type="compositionally biased region" description="Polar residues" evidence="3">
    <location>
        <begin position="1146"/>
        <end position="1157"/>
    </location>
</feature>
<feature type="compositionally biased region" description="Polar residues" evidence="3">
    <location>
        <begin position="372"/>
        <end position="386"/>
    </location>
</feature>
<dbReference type="RefSeq" id="XP_017778388.1">
    <property type="nucleotide sequence ID" value="XM_017922899.1"/>
</dbReference>
<feature type="compositionally biased region" description="Polar residues" evidence="3">
    <location>
        <begin position="1165"/>
        <end position="1174"/>
    </location>
</feature>
<feature type="chain" id="PRO_5047236971" evidence="4">
    <location>
        <begin position="21"/>
        <end position="1198"/>
    </location>
</feature>
<dbReference type="PROSITE" id="PS51155">
    <property type="entry name" value="CHIT_BIND_RR_2"/>
    <property type="match status" value="3"/>
</dbReference>
<keyword evidence="4" id="KW-0732">Signal</keyword>
<dbReference type="InterPro" id="IPR031311">
    <property type="entry name" value="CHIT_BIND_RR_consensus"/>
</dbReference>
<reference evidence="6" key="1">
    <citation type="submission" date="2025-08" db="UniProtKB">
        <authorList>
            <consortium name="RefSeq"/>
        </authorList>
    </citation>
    <scope>IDENTIFICATION</scope>
    <source>
        <tissue evidence="6">Whole Larva</tissue>
    </source>
</reference>
<feature type="signal peptide" evidence="4">
    <location>
        <begin position="1"/>
        <end position="20"/>
    </location>
</feature>
<evidence type="ECO:0000313" key="6">
    <source>
        <dbReference type="RefSeq" id="XP_017778388.1"/>
    </source>
</evidence>
<feature type="compositionally biased region" description="Polar residues" evidence="3">
    <location>
        <begin position="402"/>
        <end position="411"/>
    </location>
</feature>
<dbReference type="InterPro" id="IPR051217">
    <property type="entry name" value="Insect_Cuticle_Struc_Prot"/>
</dbReference>
<name>A0ABM1MUY8_NICVS</name>